<dbReference type="PANTHER" id="PTHR34590:SF15">
    <property type="entry name" value="PROTEIN KINASE DOMAIN-CONTAINING PROTEIN"/>
    <property type="match status" value="1"/>
</dbReference>
<dbReference type="PANTHER" id="PTHR34590">
    <property type="entry name" value="OS03G0124300 PROTEIN-RELATED"/>
    <property type="match status" value="1"/>
</dbReference>
<proteinExistence type="predicted"/>
<dbReference type="Proteomes" id="UP000327085">
    <property type="component" value="Unassembled WGS sequence"/>
</dbReference>
<organism evidence="1 2">
    <name type="scientific">Prunus dulcis</name>
    <name type="common">Almond</name>
    <name type="synonym">Amygdalus dulcis</name>
    <dbReference type="NCBI Taxonomy" id="3755"/>
    <lineage>
        <taxon>Eukaryota</taxon>
        <taxon>Viridiplantae</taxon>
        <taxon>Streptophyta</taxon>
        <taxon>Embryophyta</taxon>
        <taxon>Tracheophyta</taxon>
        <taxon>Spermatophyta</taxon>
        <taxon>Magnoliopsida</taxon>
        <taxon>eudicotyledons</taxon>
        <taxon>Gunneridae</taxon>
        <taxon>Pentapetalae</taxon>
        <taxon>rosids</taxon>
        <taxon>fabids</taxon>
        <taxon>Rosales</taxon>
        <taxon>Rosaceae</taxon>
        <taxon>Amygdaloideae</taxon>
        <taxon>Amygdaleae</taxon>
        <taxon>Prunus</taxon>
    </lineage>
</organism>
<sequence>MTLASTDPKPSSPSKQVALPFSMISMLLAIPDAYAFVNGIEIVSMPTNLYYTASESNGVDYVGNEVNYRIENMTAMEMVYRINVGGSAHSTLCKYQSTLLHKQVFDPYPTYTQAIQYNHANNNAATTRRLAD</sequence>
<evidence type="ECO:0000313" key="1">
    <source>
        <dbReference type="EMBL" id="VVA41595.1"/>
    </source>
</evidence>
<dbReference type="Gramene" id="VVA41595">
    <property type="protein sequence ID" value="VVA41595"/>
    <property type="gene ID" value="Prudul26B032015"/>
</dbReference>
<keyword evidence="1" id="KW-0675">Receptor</keyword>
<keyword evidence="1" id="KW-0418">Kinase</keyword>
<accession>A0A5E4GNU8</accession>
<dbReference type="AlphaFoldDB" id="A0A5E4GNU8"/>
<reference evidence="2" key="1">
    <citation type="journal article" date="2020" name="Plant J.">
        <title>Transposons played a major role in the diversification between the closely related almond and peach genomes: results from the almond genome sequence.</title>
        <authorList>
            <person name="Alioto T."/>
            <person name="Alexiou K.G."/>
            <person name="Bardil A."/>
            <person name="Barteri F."/>
            <person name="Castanera R."/>
            <person name="Cruz F."/>
            <person name="Dhingra A."/>
            <person name="Duval H."/>
            <person name="Fernandez I Marti A."/>
            <person name="Frias L."/>
            <person name="Galan B."/>
            <person name="Garcia J.L."/>
            <person name="Howad W."/>
            <person name="Gomez-Garrido J."/>
            <person name="Gut M."/>
            <person name="Julca I."/>
            <person name="Morata J."/>
            <person name="Puigdomenech P."/>
            <person name="Ribeca P."/>
            <person name="Rubio Cabetas M.J."/>
            <person name="Vlasova A."/>
            <person name="Wirthensohn M."/>
            <person name="Garcia-Mas J."/>
            <person name="Gabaldon T."/>
            <person name="Casacuberta J.M."/>
            <person name="Arus P."/>
        </authorList>
    </citation>
    <scope>NUCLEOTIDE SEQUENCE [LARGE SCALE GENOMIC DNA]</scope>
    <source>
        <strain evidence="2">cv. Texas</strain>
    </source>
</reference>
<name>A0A5E4GNU8_PRUDU</name>
<dbReference type="EMBL" id="CABIKO010001380">
    <property type="protein sequence ID" value="VVA41595.1"/>
    <property type="molecule type" value="Genomic_DNA"/>
</dbReference>
<dbReference type="InParanoid" id="A0A5E4GNU8"/>
<keyword evidence="1" id="KW-0808">Transferase</keyword>
<protein>
    <submittedName>
        <fullName evidence="1">PREDICTED: receptor kinase</fullName>
    </submittedName>
</protein>
<evidence type="ECO:0000313" key="2">
    <source>
        <dbReference type="Proteomes" id="UP000327085"/>
    </source>
</evidence>
<dbReference type="InterPro" id="IPR045272">
    <property type="entry name" value="ANXUR1/2-like"/>
</dbReference>
<gene>
    <name evidence="1" type="ORF">ALMOND_2B032015</name>
</gene>
<dbReference type="GO" id="GO:0004714">
    <property type="term" value="F:transmembrane receptor protein tyrosine kinase activity"/>
    <property type="evidence" value="ECO:0007669"/>
    <property type="project" value="InterPro"/>
</dbReference>